<dbReference type="EC" id="1.1.1.47" evidence="4"/>
<organism evidence="7 8">
    <name type="scientific">Priestia koreensis</name>
    <dbReference type="NCBI Taxonomy" id="284581"/>
    <lineage>
        <taxon>Bacteria</taxon>
        <taxon>Bacillati</taxon>
        <taxon>Bacillota</taxon>
        <taxon>Bacilli</taxon>
        <taxon>Bacillales</taxon>
        <taxon>Bacillaceae</taxon>
        <taxon>Priestia</taxon>
    </lineage>
</organism>
<dbReference type="AlphaFoldDB" id="A0A0M0LD17"/>
<comment type="similarity">
    <text evidence="1">Belongs to the short-chain dehydrogenases/reductases (SDR) family.</text>
</comment>
<protein>
    <recommendedName>
        <fullName evidence="4">glucose 1-dehydrogenase [NAD(P)(+)]</fullName>
        <ecNumber evidence="4">1.1.1.47</ecNumber>
    </recommendedName>
</protein>
<dbReference type="PRINTS" id="PR00080">
    <property type="entry name" value="SDRFAMILY"/>
</dbReference>
<evidence type="ECO:0000313" key="8">
    <source>
        <dbReference type="Proteomes" id="UP000037558"/>
    </source>
</evidence>
<reference evidence="8" key="1">
    <citation type="submission" date="2015-08" db="EMBL/GenBank/DDBJ databases">
        <title>Fjat-14210 dsm16467.</title>
        <authorList>
            <person name="Liu B."/>
            <person name="Wang J."/>
            <person name="Zhu Y."/>
            <person name="Liu G."/>
            <person name="Chen Q."/>
            <person name="Chen Z."/>
            <person name="Lan J."/>
            <person name="Che J."/>
            <person name="Ge C."/>
            <person name="Shi H."/>
            <person name="Pan Z."/>
            <person name="Liu X."/>
        </authorList>
    </citation>
    <scope>NUCLEOTIDE SEQUENCE [LARGE SCALE GENOMIC DNA]</scope>
    <source>
        <strain evidence="8">DSM 16467</strain>
    </source>
</reference>
<name>A0A0M0LD17_9BACI</name>
<dbReference type="PRINTS" id="PR00081">
    <property type="entry name" value="GDHRDH"/>
</dbReference>
<dbReference type="FunFam" id="3.40.50.720:FF:000173">
    <property type="entry name" value="3-oxoacyl-[acyl-carrier protein] reductase"/>
    <property type="match status" value="1"/>
</dbReference>
<dbReference type="PANTHER" id="PTHR43639:SF1">
    <property type="entry name" value="SHORT-CHAIN DEHYDROGENASE_REDUCTASE FAMILY PROTEIN"/>
    <property type="match status" value="1"/>
</dbReference>
<evidence type="ECO:0000256" key="6">
    <source>
        <dbReference type="ARBA" id="ARBA00048831"/>
    </source>
</evidence>
<proteinExistence type="inferred from homology"/>
<dbReference type="GO" id="GO:0047936">
    <property type="term" value="F:glucose 1-dehydrogenase [NAD(P)+] activity"/>
    <property type="evidence" value="ECO:0007669"/>
    <property type="project" value="UniProtKB-EC"/>
</dbReference>
<dbReference type="STRING" id="284581.AMD01_04240"/>
<comment type="caution">
    <text evidence="7">The sequence shown here is derived from an EMBL/GenBank/DDBJ whole genome shotgun (WGS) entry which is preliminary data.</text>
</comment>
<evidence type="ECO:0000256" key="1">
    <source>
        <dbReference type="ARBA" id="ARBA00006484"/>
    </source>
</evidence>
<gene>
    <name evidence="7" type="ORF">AMD01_04240</name>
</gene>
<accession>A0A0M0LD17</accession>
<evidence type="ECO:0000313" key="7">
    <source>
        <dbReference type="EMBL" id="KOO48603.1"/>
    </source>
</evidence>
<dbReference type="InterPro" id="IPR020904">
    <property type="entry name" value="Sc_DH/Rdtase_CS"/>
</dbReference>
<dbReference type="Pfam" id="PF13561">
    <property type="entry name" value="adh_short_C2"/>
    <property type="match status" value="1"/>
</dbReference>
<keyword evidence="3" id="KW-0560">Oxidoreductase</keyword>
<dbReference type="RefSeq" id="WP_053400168.1">
    <property type="nucleotide sequence ID" value="NZ_LILC01000004.1"/>
</dbReference>
<dbReference type="Proteomes" id="UP000037558">
    <property type="component" value="Unassembled WGS sequence"/>
</dbReference>
<dbReference type="Gene3D" id="3.40.50.720">
    <property type="entry name" value="NAD(P)-binding Rossmann-like Domain"/>
    <property type="match status" value="1"/>
</dbReference>
<comment type="catalytic activity">
    <reaction evidence="6">
        <text>D-glucose + NAD(+) = D-glucono-1,5-lactone + NADH + H(+)</text>
        <dbReference type="Rhea" id="RHEA:14293"/>
        <dbReference type="ChEBI" id="CHEBI:4167"/>
        <dbReference type="ChEBI" id="CHEBI:15378"/>
        <dbReference type="ChEBI" id="CHEBI:16217"/>
        <dbReference type="ChEBI" id="CHEBI:57540"/>
        <dbReference type="ChEBI" id="CHEBI:57945"/>
        <dbReference type="EC" id="1.1.1.47"/>
    </reaction>
</comment>
<dbReference type="PANTHER" id="PTHR43639">
    <property type="entry name" value="OXIDOREDUCTASE, SHORT-CHAIN DEHYDROGENASE/REDUCTASE FAMILY (AFU_ORTHOLOGUE AFUA_5G02870)"/>
    <property type="match status" value="1"/>
</dbReference>
<dbReference type="EMBL" id="LILC01000004">
    <property type="protein sequence ID" value="KOO48603.1"/>
    <property type="molecule type" value="Genomic_DNA"/>
</dbReference>
<evidence type="ECO:0000256" key="4">
    <source>
        <dbReference type="ARBA" id="ARBA00024389"/>
    </source>
</evidence>
<dbReference type="InterPro" id="IPR036291">
    <property type="entry name" value="NAD(P)-bd_dom_sf"/>
</dbReference>
<evidence type="ECO:0000256" key="2">
    <source>
        <dbReference type="ARBA" id="ARBA00011881"/>
    </source>
</evidence>
<evidence type="ECO:0000256" key="3">
    <source>
        <dbReference type="ARBA" id="ARBA00023002"/>
    </source>
</evidence>
<dbReference type="PROSITE" id="PS00061">
    <property type="entry name" value="ADH_SHORT"/>
    <property type="match status" value="1"/>
</dbReference>
<evidence type="ECO:0000256" key="5">
    <source>
        <dbReference type="ARBA" id="ARBA00047555"/>
    </source>
</evidence>
<dbReference type="OrthoDB" id="9803333at2"/>
<comment type="subunit">
    <text evidence="2">Homotetramer.</text>
</comment>
<keyword evidence="8" id="KW-1185">Reference proteome</keyword>
<dbReference type="PATRIC" id="fig|284581.3.peg.1641"/>
<dbReference type="SUPFAM" id="SSF51735">
    <property type="entry name" value="NAD(P)-binding Rossmann-fold domains"/>
    <property type="match status" value="1"/>
</dbReference>
<comment type="catalytic activity">
    <reaction evidence="5">
        <text>D-glucose + NADP(+) = D-glucono-1,5-lactone + NADPH + H(+)</text>
        <dbReference type="Rhea" id="RHEA:14405"/>
        <dbReference type="ChEBI" id="CHEBI:4167"/>
        <dbReference type="ChEBI" id="CHEBI:15378"/>
        <dbReference type="ChEBI" id="CHEBI:16217"/>
        <dbReference type="ChEBI" id="CHEBI:57783"/>
        <dbReference type="ChEBI" id="CHEBI:58349"/>
        <dbReference type="EC" id="1.1.1.47"/>
    </reaction>
</comment>
<dbReference type="InterPro" id="IPR002347">
    <property type="entry name" value="SDR_fam"/>
</dbReference>
<sequence length="250" mass="26964">MRLKNKTVLVTGGSRGLGKVICTSAASEGATIILNYAHNQKQASEVVSEIEDKGGKAYAVQGDITSEEGVRTVIKEAKRLSGSAIDVLVNNATGPQPELSLEDATWEDYEDQLRFFVKAPLLLVKELLADMKMNRAGSIINIGSDVIQNGNPHFSNYVTAKSAMLGMTRSWAKELGPYGIRVNLLNPGFIPVERHDHISSEAIESYQASIPLQRMGTPNDLAQSVIFLASDESSFVTGQSLTVNGGYTFG</sequence>